<organism evidence="3 4">
    <name type="scientific">Brevundimonas mediterranea</name>
    <dbReference type="NCBI Taxonomy" id="74329"/>
    <lineage>
        <taxon>Bacteria</taxon>
        <taxon>Pseudomonadati</taxon>
        <taxon>Pseudomonadota</taxon>
        <taxon>Alphaproteobacteria</taxon>
        <taxon>Caulobacterales</taxon>
        <taxon>Caulobacteraceae</taxon>
        <taxon>Brevundimonas</taxon>
    </lineage>
</organism>
<dbReference type="RefSeq" id="WP_008260919.1">
    <property type="nucleotide sequence ID" value="NZ_CP048751.1"/>
</dbReference>
<dbReference type="Proteomes" id="UP000289220">
    <property type="component" value="Unassembled WGS sequence"/>
</dbReference>
<proteinExistence type="predicted"/>
<dbReference type="Proteomes" id="UP000501325">
    <property type="component" value="Chromosome"/>
</dbReference>
<dbReference type="InterPro" id="IPR035924">
    <property type="entry name" value="FlaG-like_sf"/>
</dbReference>
<accession>A0A6G7EF41</accession>
<evidence type="ECO:0000313" key="2">
    <source>
        <dbReference type="EMBL" id="QIH71986.1"/>
    </source>
</evidence>
<dbReference type="KEGG" id="bmed:GYM46_02775"/>
<evidence type="ECO:0000313" key="4">
    <source>
        <dbReference type="Proteomes" id="UP000289220"/>
    </source>
</evidence>
<name>A0A6G7EF41_9CAUL</name>
<evidence type="ECO:0000256" key="1">
    <source>
        <dbReference type="SAM" id="MobiDB-lite"/>
    </source>
</evidence>
<feature type="region of interest" description="Disordered" evidence="1">
    <location>
        <begin position="19"/>
        <end position="44"/>
    </location>
</feature>
<gene>
    <name evidence="3" type="ORF">BREV_BREV_03212</name>
    <name evidence="2" type="ORF">GYM46_02775</name>
</gene>
<evidence type="ECO:0000313" key="3">
    <source>
        <dbReference type="EMBL" id="VDC48614.1"/>
    </source>
</evidence>
<dbReference type="SUPFAM" id="SSF160214">
    <property type="entry name" value="FlaG-like"/>
    <property type="match status" value="1"/>
</dbReference>
<reference evidence="2 5" key="2">
    <citation type="submission" date="2020-01" db="EMBL/GenBank/DDBJ databases">
        <authorList>
            <person name="Wang S."/>
        </authorList>
    </citation>
    <scope>NUCLEOTIDE SEQUENCE [LARGE SCALE GENOMIC DNA]</scope>
    <source>
        <strain evidence="2 5">D151-2-6</strain>
    </source>
</reference>
<dbReference type="EMBL" id="UXHF01000107">
    <property type="protein sequence ID" value="VDC48614.1"/>
    <property type="molecule type" value="Genomic_DNA"/>
</dbReference>
<keyword evidence="4" id="KW-1185">Reference proteome</keyword>
<evidence type="ECO:0008006" key="6">
    <source>
        <dbReference type="Google" id="ProtNLM"/>
    </source>
</evidence>
<dbReference type="EMBL" id="CP048751">
    <property type="protein sequence ID" value="QIH71986.1"/>
    <property type="molecule type" value="Genomic_DNA"/>
</dbReference>
<protein>
    <recommendedName>
        <fullName evidence="6">Flagellar protein FlaG</fullName>
    </recommendedName>
</protein>
<sequence>MVDNVASVPPVKIFASENTDLAAYSPPTKPQSPKTAVEEKGESSNYRLTIETAENGRYIYTISDPVTGQVVLKLPREVVQDLAKDPDYKGGNLLKTSI</sequence>
<dbReference type="AlphaFoldDB" id="A0A6G7EF41"/>
<reference evidence="3 4" key="1">
    <citation type="submission" date="2018-11" db="EMBL/GenBank/DDBJ databases">
        <authorList>
            <person name="Peiro R."/>
            <person name="Begona"/>
            <person name="Cbmso G."/>
            <person name="Lopez M."/>
            <person name="Gonzalez S."/>
            <person name="Sacristan E."/>
            <person name="Castillo E."/>
        </authorList>
    </citation>
    <scope>NUCLEOTIDE SEQUENCE [LARGE SCALE GENOMIC DNA]</scope>
    <source>
        <strain evidence="3">Brev_genome</strain>
    </source>
</reference>
<evidence type="ECO:0000313" key="5">
    <source>
        <dbReference type="Proteomes" id="UP000501325"/>
    </source>
</evidence>